<dbReference type="EMBL" id="SSTD01008803">
    <property type="protein sequence ID" value="TYK14913.1"/>
    <property type="molecule type" value="Genomic_DNA"/>
</dbReference>
<sequence length="86" mass="9444">MYCHAPLVCGRYFSASTREVRVTADLLSGYLFLLDEITTSRIVPLGKRNHRLELLIGNLQAPVFSLVLKPAEALTTGAKLTTILNA</sequence>
<protein>
    <submittedName>
        <fullName evidence="1">Uncharacterized protein</fullName>
    </submittedName>
</protein>
<accession>A0A5D3CSN5</accession>
<dbReference type="AlphaFoldDB" id="A0A5D3CSN5"/>
<evidence type="ECO:0000313" key="2">
    <source>
        <dbReference type="Proteomes" id="UP000321947"/>
    </source>
</evidence>
<proteinExistence type="predicted"/>
<gene>
    <name evidence="1" type="ORF">E5676_scaffold62093G00010</name>
</gene>
<evidence type="ECO:0000313" key="1">
    <source>
        <dbReference type="EMBL" id="TYK14913.1"/>
    </source>
</evidence>
<comment type="caution">
    <text evidence="1">The sequence shown here is derived from an EMBL/GenBank/DDBJ whole genome shotgun (WGS) entry which is preliminary data.</text>
</comment>
<name>A0A5D3CSN5_CUCMM</name>
<organism evidence="1 2">
    <name type="scientific">Cucumis melo var. makuwa</name>
    <name type="common">Oriental melon</name>
    <dbReference type="NCBI Taxonomy" id="1194695"/>
    <lineage>
        <taxon>Eukaryota</taxon>
        <taxon>Viridiplantae</taxon>
        <taxon>Streptophyta</taxon>
        <taxon>Embryophyta</taxon>
        <taxon>Tracheophyta</taxon>
        <taxon>Spermatophyta</taxon>
        <taxon>Magnoliopsida</taxon>
        <taxon>eudicotyledons</taxon>
        <taxon>Gunneridae</taxon>
        <taxon>Pentapetalae</taxon>
        <taxon>rosids</taxon>
        <taxon>fabids</taxon>
        <taxon>Cucurbitales</taxon>
        <taxon>Cucurbitaceae</taxon>
        <taxon>Benincaseae</taxon>
        <taxon>Cucumis</taxon>
    </lineage>
</organism>
<reference evidence="1 2" key="1">
    <citation type="submission" date="2019-08" db="EMBL/GenBank/DDBJ databases">
        <title>Draft genome sequences of two oriental melons (Cucumis melo L. var makuwa).</title>
        <authorList>
            <person name="Kwon S.-Y."/>
        </authorList>
    </citation>
    <scope>NUCLEOTIDE SEQUENCE [LARGE SCALE GENOMIC DNA]</scope>
    <source>
        <strain evidence="2">cv. Chang Bougi</strain>
        <tissue evidence="1">Leaf</tissue>
    </source>
</reference>
<dbReference type="Proteomes" id="UP000321947">
    <property type="component" value="Unassembled WGS sequence"/>
</dbReference>